<dbReference type="AlphaFoldDB" id="A0A8J5I7P8"/>
<dbReference type="EMBL" id="JAENGY010002226">
    <property type="protein sequence ID" value="KAG6944967.1"/>
    <property type="molecule type" value="Genomic_DNA"/>
</dbReference>
<reference evidence="2" key="1">
    <citation type="submission" date="2021-01" db="EMBL/GenBank/DDBJ databases">
        <title>Phytophthora aleatoria, a newly-described species from Pinus radiata is distinct from Phytophthora cactorum isolates based on comparative genomics.</title>
        <authorList>
            <person name="Mcdougal R."/>
            <person name="Panda P."/>
            <person name="Williams N."/>
            <person name="Studholme D.J."/>
        </authorList>
    </citation>
    <scope>NUCLEOTIDE SEQUENCE</scope>
    <source>
        <strain evidence="2">NZFS 4037</strain>
    </source>
</reference>
<feature type="domain" description="HAT C-terminal dimerisation" evidence="1">
    <location>
        <begin position="1"/>
        <end position="43"/>
    </location>
</feature>
<comment type="caution">
    <text evidence="2">The sequence shown here is derived from an EMBL/GenBank/DDBJ whole genome shotgun (WGS) entry which is preliminary data.</text>
</comment>
<accession>A0A8J5I7P8</accession>
<gene>
    <name evidence="2" type="ORF">JG688_00016810</name>
</gene>
<organism evidence="2 3">
    <name type="scientific">Phytophthora aleatoria</name>
    <dbReference type="NCBI Taxonomy" id="2496075"/>
    <lineage>
        <taxon>Eukaryota</taxon>
        <taxon>Sar</taxon>
        <taxon>Stramenopiles</taxon>
        <taxon>Oomycota</taxon>
        <taxon>Peronosporomycetes</taxon>
        <taxon>Peronosporales</taxon>
        <taxon>Peronosporaceae</taxon>
        <taxon>Phytophthora</taxon>
    </lineage>
</organism>
<dbReference type="GO" id="GO:0046983">
    <property type="term" value="F:protein dimerization activity"/>
    <property type="evidence" value="ECO:0007669"/>
    <property type="project" value="InterPro"/>
</dbReference>
<name>A0A8J5I7P8_9STRA</name>
<evidence type="ECO:0000313" key="2">
    <source>
        <dbReference type="EMBL" id="KAG6944967.1"/>
    </source>
</evidence>
<evidence type="ECO:0000259" key="1">
    <source>
        <dbReference type="Pfam" id="PF05699"/>
    </source>
</evidence>
<keyword evidence="3" id="KW-1185">Reference proteome</keyword>
<protein>
    <recommendedName>
        <fullName evidence="1">HAT C-terminal dimerisation domain-containing protein</fullName>
    </recommendedName>
</protein>
<dbReference type="Pfam" id="PF05699">
    <property type="entry name" value="Dimer_Tnp_hAT"/>
    <property type="match status" value="1"/>
</dbReference>
<sequence length="56" mass="6154">MLCIPTSSAASERLWSVQVFTHSKIRNRLKVPAVEKLSFIYSNNGAGGYSSIECCC</sequence>
<dbReference type="InterPro" id="IPR008906">
    <property type="entry name" value="HATC_C_dom"/>
</dbReference>
<dbReference type="Proteomes" id="UP000709295">
    <property type="component" value="Unassembled WGS sequence"/>
</dbReference>
<evidence type="ECO:0000313" key="3">
    <source>
        <dbReference type="Proteomes" id="UP000709295"/>
    </source>
</evidence>
<proteinExistence type="predicted"/>